<evidence type="ECO:0000256" key="1">
    <source>
        <dbReference type="SAM" id="MobiDB-lite"/>
    </source>
</evidence>
<dbReference type="InterPro" id="IPR012340">
    <property type="entry name" value="NA-bd_OB-fold"/>
</dbReference>
<dbReference type="GO" id="GO:0003723">
    <property type="term" value="F:RNA binding"/>
    <property type="evidence" value="ECO:0007669"/>
    <property type="project" value="InterPro"/>
</dbReference>
<name>A0AA36J543_9DINO</name>
<feature type="domain" description="RNB" evidence="2">
    <location>
        <begin position="6"/>
        <end position="41"/>
    </location>
</feature>
<dbReference type="Gene3D" id="1.25.40.10">
    <property type="entry name" value="Tetratricopeptide repeat domain"/>
    <property type="match status" value="1"/>
</dbReference>
<accession>A0AA36J543</accession>
<dbReference type="AlphaFoldDB" id="A0AA36J543"/>
<dbReference type="Pfam" id="PF00773">
    <property type="entry name" value="RNB"/>
    <property type="match status" value="1"/>
</dbReference>
<sequence>MVPDTEQDLGHWALALPTYMHFTSPIRRYADVLVHRRLAVLLGFDAPQGQSHEDFLNSLKAAVETCNVKKRAAQDAQMEEIQIAISDYVQRSGGVDVDDAVLTKILVPRQKEVQEAPKGQLSFRQRLTKRALKEAVEIYVPLAQSARSLSLEVLNLELAAPPEPEPESTSMGGGEKGEAKDKYREVQSLRVRIRGSAQEVQLQKLQRLSVRLTAQDTDGESRSSLWTIRLPWAEAEAPAAAPVAAPLELPEPREALARQDKYACISVLEFQMWILEHGNAMAGAIQYNRGIHRLEQSRWSEALALTAHMASASVRADVVTLNSAARRLRCRWRQAVHQVEVLSPGIRMNVISYNSLVSNCLEWQLPLHLLHTMRRTTCPGNLLSFNSAMRHCEWQRALGLVRDAPEAPDVVSCSTVASRLGDRWQRGIMLLEAAHSSHVQLNIFAYNALSSQWQQVSDLLKRLPARELRPDVVTYSLLATSAWAWSWEVLQKMRRQQVAPDGAVFRVLSFAWQSATAVLVEMRRATLEASGSPTLGAWHTAIGDWQSALQLWDRLPLGGAVGPRVCWPLAVALLGQLRQLRQEPSADGLVPWRTALEAPSLAHGALGSLARAGRWRRAISAVATEAKDVASVSLAVSACERASRWPPALLLLSQPCTASAYSAAAVALGGARGALGAEWQRAAALLSAMGARNLRATARS</sequence>
<organism evidence="3 4">
    <name type="scientific">Effrenium voratum</name>
    <dbReference type="NCBI Taxonomy" id="2562239"/>
    <lineage>
        <taxon>Eukaryota</taxon>
        <taxon>Sar</taxon>
        <taxon>Alveolata</taxon>
        <taxon>Dinophyceae</taxon>
        <taxon>Suessiales</taxon>
        <taxon>Symbiodiniaceae</taxon>
        <taxon>Effrenium</taxon>
    </lineage>
</organism>
<dbReference type="SUPFAM" id="SSF50249">
    <property type="entry name" value="Nucleic acid-binding proteins"/>
    <property type="match status" value="1"/>
</dbReference>
<protein>
    <recommendedName>
        <fullName evidence="2">RNB domain-containing protein</fullName>
    </recommendedName>
</protein>
<evidence type="ECO:0000313" key="3">
    <source>
        <dbReference type="EMBL" id="CAJ1399386.1"/>
    </source>
</evidence>
<dbReference type="Proteomes" id="UP001178507">
    <property type="component" value="Unassembled WGS sequence"/>
</dbReference>
<dbReference type="GO" id="GO:0000932">
    <property type="term" value="C:P-body"/>
    <property type="evidence" value="ECO:0007669"/>
    <property type="project" value="TreeGrafter"/>
</dbReference>
<comment type="caution">
    <text evidence="3">The sequence shown here is derived from an EMBL/GenBank/DDBJ whole genome shotgun (WGS) entry which is preliminary data.</text>
</comment>
<dbReference type="EMBL" id="CAUJNA010003333">
    <property type="protein sequence ID" value="CAJ1399386.1"/>
    <property type="molecule type" value="Genomic_DNA"/>
</dbReference>
<reference evidence="3" key="1">
    <citation type="submission" date="2023-08" db="EMBL/GenBank/DDBJ databases">
        <authorList>
            <person name="Chen Y."/>
            <person name="Shah S."/>
            <person name="Dougan E. K."/>
            <person name="Thang M."/>
            <person name="Chan C."/>
        </authorList>
    </citation>
    <scope>NUCLEOTIDE SEQUENCE</scope>
</reference>
<keyword evidence="4" id="KW-1185">Reference proteome</keyword>
<feature type="region of interest" description="Disordered" evidence="1">
    <location>
        <begin position="160"/>
        <end position="180"/>
    </location>
</feature>
<gene>
    <name evidence="3" type="ORF">EVOR1521_LOCUS22923</name>
</gene>
<dbReference type="PANTHER" id="PTHR23355">
    <property type="entry name" value="RIBONUCLEASE"/>
    <property type="match status" value="1"/>
</dbReference>
<evidence type="ECO:0000259" key="2">
    <source>
        <dbReference type="Pfam" id="PF00773"/>
    </source>
</evidence>
<dbReference type="GO" id="GO:0000175">
    <property type="term" value="F:3'-5'-RNA exonuclease activity"/>
    <property type="evidence" value="ECO:0007669"/>
    <property type="project" value="TreeGrafter"/>
</dbReference>
<evidence type="ECO:0000313" key="4">
    <source>
        <dbReference type="Proteomes" id="UP001178507"/>
    </source>
</evidence>
<dbReference type="InterPro" id="IPR050180">
    <property type="entry name" value="RNR_Ribonuclease"/>
</dbReference>
<dbReference type="GO" id="GO:0006402">
    <property type="term" value="P:mRNA catabolic process"/>
    <property type="evidence" value="ECO:0007669"/>
    <property type="project" value="TreeGrafter"/>
</dbReference>
<dbReference type="InterPro" id="IPR001900">
    <property type="entry name" value="RNase_II/R"/>
</dbReference>
<dbReference type="PANTHER" id="PTHR23355:SF9">
    <property type="entry name" value="DIS3-LIKE EXONUCLEASE 2"/>
    <property type="match status" value="1"/>
</dbReference>
<proteinExistence type="predicted"/>
<dbReference type="InterPro" id="IPR011990">
    <property type="entry name" value="TPR-like_helical_dom_sf"/>
</dbReference>